<name>A0AAN8G7M8_PATCE</name>
<sequence>MATNPLTGGWSELKTEDADIQKLCDLIRDDLEKRVGRKFTKYRAVEYKSQVVAGMNYIVKIHVGNGESIHVQFFNPLPGQGDISITFVIDI</sequence>
<proteinExistence type="inferred from homology"/>
<dbReference type="AlphaFoldDB" id="A0AAN8G7M8"/>
<dbReference type="PROSITE" id="PS00287">
    <property type="entry name" value="CYSTATIN"/>
    <property type="match status" value="1"/>
</dbReference>
<dbReference type="Pfam" id="PF00031">
    <property type="entry name" value="Cystatin"/>
    <property type="match status" value="1"/>
</dbReference>
<dbReference type="InterPro" id="IPR046350">
    <property type="entry name" value="Cystatin_sf"/>
</dbReference>
<comment type="caution">
    <text evidence="7">The sequence shown here is derived from an EMBL/GenBank/DDBJ whole genome shotgun (WGS) entry which is preliminary data.</text>
</comment>
<evidence type="ECO:0000256" key="3">
    <source>
        <dbReference type="ARBA" id="ARBA00022490"/>
    </source>
</evidence>
<keyword evidence="5" id="KW-0789">Thiol protease inhibitor</keyword>
<evidence type="ECO:0000256" key="1">
    <source>
        <dbReference type="ARBA" id="ARBA00004496"/>
    </source>
</evidence>
<dbReference type="Gene3D" id="3.10.450.10">
    <property type="match status" value="1"/>
</dbReference>
<gene>
    <name evidence="7" type="ORF">SNE40_020498</name>
</gene>
<accession>A0AAN8G7M8</accession>
<dbReference type="GO" id="GO:0005829">
    <property type="term" value="C:cytosol"/>
    <property type="evidence" value="ECO:0007669"/>
    <property type="project" value="TreeGrafter"/>
</dbReference>
<dbReference type="InterPro" id="IPR001713">
    <property type="entry name" value="Prot_inh_stefin"/>
</dbReference>
<protein>
    <recommendedName>
        <fullName evidence="6">Cystatin domain-containing protein</fullName>
    </recommendedName>
</protein>
<dbReference type="Proteomes" id="UP001347796">
    <property type="component" value="Unassembled WGS sequence"/>
</dbReference>
<evidence type="ECO:0000313" key="8">
    <source>
        <dbReference type="Proteomes" id="UP001347796"/>
    </source>
</evidence>
<dbReference type="PANTHER" id="PTHR11414">
    <property type="entry name" value="CYSTATIN FAMILY MEMBER"/>
    <property type="match status" value="1"/>
</dbReference>
<dbReference type="SMART" id="SM00043">
    <property type="entry name" value="CY"/>
    <property type="match status" value="1"/>
</dbReference>
<organism evidence="7 8">
    <name type="scientific">Patella caerulea</name>
    <name type="common">Rayed Mediterranean limpet</name>
    <dbReference type="NCBI Taxonomy" id="87958"/>
    <lineage>
        <taxon>Eukaryota</taxon>
        <taxon>Metazoa</taxon>
        <taxon>Spiralia</taxon>
        <taxon>Lophotrochozoa</taxon>
        <taxon>Mollusca</taxon>
        <taxon>Gastropoda</taxon>
        <taxon>Patellogastropoda</taxon>
        <taxon>Patelloidea</taxon>
        <taxon>Patellidae</taxon>
        <taxon>Patella</taxon>
    </lineage>
</organism>
<dbReference type="FunFam" id="3.10.450.10:FF:000001">
    <property type="entry name" value="Cystatin-A"/>
    <property type="match status" value="1"/>
</dbReference>
<dbReference type="SUPFAM" id="SSF54403">
    <property type="entry name" value="Cystatin/monellin"/>
    <property type="match status" value="1"/>
</dbReference>
<keyword evidence="8" id="KW-1185">Reference proteome</keyword>
<dbReference type="InterPro" id="IPR018073">
    <property type="entry name" value="Prot_inh_cystat_CS"/>
</dbReference>
<dbReference type="CDD" id="cd00042">
    <property type="entry name" value="CY"/>
    <property type="match status" value="1"/>
</dbReference>
<feature type="domain" description="Cystatin" evidence="6">
    <location>
        <begin position="5"/>
        <end position="91"/>
    </location>
</feature>
<dbReference type="EMBL" id="JAZGQO010000015">
    <property type="protein sequence ID" value="KAK6169441.1"/>
    <property type="molecule type" value="Genomic_DNA"/>
</dbReference>
<keyword evidence="4" id="KW-0646">Protease inhibitor</keyword>
<dbReference type="GO" id="GO:0004869">
    <property type="term" value="F:cysteine-type endopeptidase inhibitor activity"/>
    <property type="evidence" value="ECO:0007669"/>
    <property type="project" value="UniProtKB-KW"/>
</dbReference>
<evidence type="ECO:0000313" key="7">
    <source>
        <dbReference type="EMBL" id="KAK6169441.1"/>
    </source>
</evidence>
<evidence type="ECO:0000259" key="6">
    <source>
        <dbReference type="SMART" id="SM00043"/>
    </source>
</evidence>
<dbReference type="InterPro" id="IPR000010">
    <property type="entry name" value="Cystatin_dom"/>
</dbReference>
<evidence type="ECO:0000256" key="2">
    <source>
        <dbReference type="ARBA" id="ARBA00009403"/>
    </source>
</evidence>
<comment type="subcellular location">
    <subcellularLocation>
        <location evidence="1">Cytoplasm</location>
    </subcellularLocation>
</comment>
<dbReference type="PRINTS" id="PR00295">
    <property type="entry name" value="STEFINA"/>
</dbReference>
<dbReference type="PANTHER" id="PTHR11414:SF21">
    <property type="entry name" value="CYSTATIN 14A, TANDEM DUPLICATE 1-RELATED"/>
    <property type="match status" value="1"/>
</dbReference>
<evidence type="ECO:0000256" key="5">
    <source>
        <dbReference type="ARBA" id="ARBA00022704"/>
    </source>
</evidence>
<evidence type="ECO:0000256" key="4">
    <source>
        <dbReference type="ARBA" id="ARBA00022690"/>
    </source>
</evidence>
<keyword evidence="3" id="KW-0963">Cytoplasm</keyword>
<comment type="similarity">
    <text evidence="2">Belongs to the cystatin family.</text>
</comment>
<reference evidence="7 8" key="1">
    <citation type="submission" date="2024-01" db="EMBL/GenBank/DDBJ databases">
        <title>The genome of the rayed Mediterranean limpet Patella caerulea (Linnaeus, 1758).</title>
        <authorList>
            <person name="Anh-Thu Weber A."/>
            <person name="Halstead-Nussloch G."/>
        </authorList>
    </citation>
    <scope>NUCLEOTIDE SEQUENCE [LARGE SCALE GENOMIC DNA]</scope>
    <source>
        <strain evidence="7">AATW-2023a</strain>
        <tissue evidence="7">Whole specimen</tissue>
    </source>
</reference>